<keyword evidence="3" id="KW-1185">Reference proteome</keyword>
<proteinExistence type="predicted"/>
<reference evidence="2" key="1">
    <citation type="submission" date="2020-08" db="EMBL/GenBank/DDBJ databases">
        <title>Multicomponent nature underlies the extraordinary mechanical properties of spider dragline silk.</title>
        <authorList>
            <person name="Kono N."/>
            <person name="Nakamura H."/>
            <person name="Mori M."/>
            <person name="Yoshida Y."/>
            <person name="Ohtoshi R."/>
            <person name="Malay A.D."/>
            <person name="Moran D.A.P."/>
            <person name="Tomita M."/>
            <person name="Numata K."/>
            <person name="Arakawa K."/>
        </authorList>
    </citation>
    <scope>NUCLEOTIDE SEQUENCE</scope>
</reference>
<evidence type="ECO:0000313" key="3">
    <source>
        <dbReference type="Proteomes" id="UP000887013"/>
    </source>
</evidence>
<feature type="transmembrane region" description="Helical" evidence="1">
    <location>
        <begin position="20"/>
        <end position="42"/>
    </location>
</feature>
<keyword evidence="1" id="KW-0472">Membrane</keyword>
<name>A0A8X6P093_NEPPI</name>
<dbReference type="AlphaFoldDB" id="A0A8X6P093"/>
<evidence type="ECO:0000313" key="2">
    <source>
        <dbReference type="EMBL" id="GFT40527.1"/>
    </source>
</evidence>
<dbReference type="Proteomes" id="UP000887013">
    <property type="component" value="Unassembled WGS sequence"/>
</dbReference>
<comment type="caution">
    <text evidence="2">The sequence shown here is derived from an EMBL/GenBank/DDBJ whole genome shotgun (WGS) entry which is preliminary data.</text>
</comment>
<keyword evidence="1" id="KW-0812">Transmembrane</keyword>
<accession>A0A8X6P093</accession>
<gene>
    <name evidence="2" type="ORF">NPIL_215301</name>
</gene>
<dbReference type="EMBL" id="BMAW01063481">
    <property type="protein sequence ID" value="GFT40527.1"/>
    <property type="molecule type" value="Genomic_DNA"/>
</dbReference>
<keyword evidence="1" id="KW-1133">Transmembrane helix</keyword>
<dbReference type="OrthoDB" id="2505440at2759"/>
<evidence type="ECO:0000256" key="1">
    <source>
        <dbReference type="SAM" id="Phobius"/>
    </source>
</evidence>
<sequence>MHQLSECALMMRPSQIPPHHLTWVKTFFAVVTYFATAVQVHLRQYKRNENNRLFFPTNLGVCEPTVGKKEVLKTGTQIANDLLQYQNLKEAAKLLARETGKKLAKEAIKTADDMFGQGKNIKEIEDSKNIIPVKSQKAKTRV</sequence>
<protein>
    <submittedName>
        <fullName evidence="2">Uncharacterized protein</fullName>
    </submittedName>
</protein>
<organism evidence="2 3">
    <name type="scientific">Nephila pilipes</name>
    <name type="common">Giant wood spider</name>
    <name type="synonym">Nephila maculata</name>
    <dbReference type="NCBI Taxonomy" id="299642"/>
    <lineage>
        <taxon>Eukaryota</taxon>
        <taxon>Metazoa</taxon>
        <taxon>Ecdysozoa</taxon>
        <taxon>Arthropoda</taxon>
        <taxon>Chelicerata</taxon>
        <taxon>Arachnida</taxon>
        <taxon>Araneae</taxon>
        <taxon>Araneomorphae</taxon>
        <taxon>Entelegynae</taxon>
        <taxon>Araneoidea</taxon>
        <taxon>Nephilidae</taxon>
        <taxon>Nephila</taxon>
    </lineage>
</organism>